<dbReference type="GeneID" id="105365256"/>
<name>A0AAJ7DZ29_9HYME</name>
<dbReference type="PRINTS" id="PR00259">
    <property type="entry name" value="TMFOUR"/>
</dbReference>
<dbReference type="PANTHER" id="PTHR19282:SF544">
    <property type="entry name" value="TETRASPANIN"/>
    <property type="match status" value="1"/>
</dbReference>
<evidence type="ECO:0000313" key="7">
    <source>
        <dbReference type="Proteomes" id="UP000695007"/>
    </source>
</evidence>
<dbReference type="InterPro" id="IPR000301">
    <property type="entry name" value="Tetraspanin_animals"/>
</dbReference>
<comment type="similarity">
    <text evidence="2 6">Belongs to the tetraspanin (TM4SF) family.</text>
</comment>
<evidence type="ECO:0000256" key="6">
    <source>
        <dbReference type="RuleBase" id="RU361218"/>
    </source>
</evidence>
<feature type="transmembrane region" description="Helical" evidence="6">
    <location>
        <begin position="7"/>
        <end position="31"/>
    </location>
</feature>
<dbReference type="PROSITE" id="PS51257">
    <property type="entry name" value="PROKAR_LIPOPROTEIN"/>
    <property type="match status" value="1"/>
</dbReference>
<evidence type="ECO:0000313" key="8">
    <source>
        <dbReference type="RefSeq" id="XP_011501676.1"/>
    </source>
</evidence>
<dbReference type="Gene3D" id="1.10.1450.10">
    <property type="entry name" value="Tetraspanin"/>
    <property type="match status" value="1"/>
</dbReference>
<feature type="transmembrane region" description="Helical" evidence="6">
    <location>
        <begin position="51"/>
        <end position="73"/>
    </location>
</feature>
<dbReference type="PIRSF" id="PIRSF002419">
    <property type="entry name" value="Tetraspanin"/>
    <property type="match status" value="1"/>
</dbReference>
<dbReference type="AlphaFoldDB" id="A0AAJ7DZ29"/>
<accession>A0AAJ7DZ29</accession>
<dbReference type="Proteomes" id="UP000695007">
    <property type="component" value="Unplaced"/>
</dbReference>
<dbReference type="SUPFAM" id="SSF48652">
    <property type="entry name" value="Tetraspanin"/>
    <property type="match status" value="1"/>
</dbReference>
<evidence type="ECO:0000256" key="2">
    <source>
        <dbReference type="ARBA" id="ARBA00006840"/>
    </source>
</evidence>
<dbReference type="InterPro" id="IPR008952">
    <property type="entry name" value="Tetraspanin_EC2_sf"/>
</dbReference>
<dbReference type="Pfam" id="PF00335">
    <property type="entry name" value="Tetraspanin"/>
    <property type="match status" value="1"/>
</dbReference>
<evidence type="ECO:0000256" key="1">
    <source>
        <dbReference type="ARBA" id="ARBA00004141"/>
    </source>
</evidence>
<dbReference type="RefSeq" id="XP_011501676.1">
    <property type="nucleotide sequence ID" value="XM_011503374.1"/>
</dbReference>
<reference evidence="8" key="1">
    <citation type="submission" date="2025-08" db="UniProtKB">
        <authorList>
            <consortium name="RefSeq"/>
        </authorList>
    </citation>
    <scope>IDENTIFICATION</scope>
</reference>
<dbReference type="PANTHER" id="PTHR19282">
    <property type="entry name" value="TETRASPANIN"/>
    <property type="match status" value="1"/>
</dbReference>
<keyword evidence="7" id="KW-1185">Reference proteome</keyword>
<dbReference type="InterPro" id="IPR018499">
    <property type="entry name" value="Tetraspanin/Peripherin"/>
</dbReference>
<feature type="transmembrane region" description="Helical" evidence="6">
    <location>
        <begin position="254"/>
        <end position="278"/>
    </location>
</feature>
<feature type="transmembrane region" description="Helical" evidence="6">
    <location>
        <begin position="85"/>
        <end position="111"/>
    </location>
</feature>
<keyword evidence="4 6" id="KW-1133">Transmembrane helix</keyword>
<evidence type="ECO:0000256" key="3">
    <source>
        <dbReference type="ARBA" id="ARBA00022692"/>
    </source>
</evidence>
<organism evidence="7 8">
    <name type="scientific">Ceratosolen solmsi marchali</name>
    <dbReference type="NCBI Taxonomy" id="326594"/>
    <lineage>
        <taxon>Eukaryota</taxon>
        <taxon>Metazoa</taxon>
        <taxon>Ecdysozoa</taxon>
        <taxon>Arthropoda</taxon>
        <taxon>Hexapoda</taxon>
        <taxon>Insecta</taxon>
        <taxon>Pterygota</taxon>
        <taxon>Neoptera</taxon>
        <taxon>Endopterygota</taxon>
        <taxon>Hymenoptera</taxon>
        <taxon>Apocrita</taxon>
        <taxon>Proctotrupomorpha</taxon>
        <taxon>Chalcidoidea</taxon>
        <taxon>Agaonidae</taxon>
        <taxon>Agaoninae</taxon>
        <taxon>Ceratosolen</taxon>
    </lineage>
</organism>
<keyword evidence="3 6" id="KW-0812">Transmembrane</keyword>
<dbReference type="KEGG" id="csol:105365256"/>
<dbReference type="GO" id="GO:0005886">
    <property type="term" value="C:plasma membrane"/>
    <property type="evidence" value="ECO:0007669"/>
    <property type="project" value="TreeGrafter"/>
</dbReference>
<comment type="subcellular location">
    <subcellularLocation>
        <location evidence="1 6">Membrane</location>
        <topology evidence="1 6">Multi-pass membrane protein</topology>
    </subcellularLocation>
</comment>
<evidence type="ECO:0000256" key="5">
    <source>
        <dbReference type="ARBA" id="ARBA00023136"/>
    </source>
</evidence>
<keyword evidence="5 6" id="KW-0472">Membrane</keyword>
<gene>
    <name evidence="8" type="primary">LOC105365256</name>
</gene>
<protein>
    <recommendedName>
        <fullName evidence="6">Tetraspanin</fullName>
    </recommendedName>
</protein>
<sequence length="287" mass="32611">MKCLKGVLFIFNLLIWLSGCTVMVIGAWLLMEPSKGHLLNIFAPHAIPTETIYFVAYSLLATGFTILIVSFFGCRVALRESHCILVIYMSLLIILIVTELVTAAVLGIMMYRALSGLEVRLMERMSEYYGYNVSSDVSFTHSLDYAQYKFNCCGIYSDRDYNGTAWWRESHFSGGKRQVPLTCCIFKEAEIKNTGSPMSVVSRVFYKNNEKPWLYPQLKDESACQSQDATVHERFRHKEGCLDKVKNWIQYESLVVILFGVVFASAQAIGIIISAFLCRRIMNMQTG</sequence>
<proteinExistence type="inferred from homology"/>
<evidence type="ECO:0000256" key="4">
    <source>
        <dbReference type="ARBA" id="ARBA00022989"/>
    </source>
</evidence>